<dbReference type="Gene3D" id="3.40.50.1980">
    <property type="entry name" value="Nitrogenase molybdenum iron protein domain"/>
    <property type="match status" value="2"/>
</dbReference>
<keyword evidence="4" id="KW-1185">Reference proteome</keyword>
<organism evidence="3 4">
    <name type="scientific">Williamsia phyllosphaerae</name>
    <dbReference type="NCBI Taxonomy" id="885042"/>
    <lineage>
        <taxon>Bacteria</taxon>
        <taxon>Bacillati</taxon>
        <taxon>Actinomycetota</taxon>
        <taxon>Actinomycetes</taxon>
        <taxon>Mycobacteriales</taxon>
        <taxon>Nocardiaceae</taxon>
        <taxon>Williamsia</taxon>
    </lineage>
</organism>
<dbReference type="Pfam" id="PF01497">
    <property type="entry name" value="Peripla_BP_2"/>
    <property type="match status" value="1"/>
</dbReference>
<comment type="similarity">
    <text evidence="1">Belongs to the bacterial solute-binding protein 8 family.</text>
</comment>
<evidence type="ECO:0000256" key="1">
    <source>
        <dbReference type="ARBA" id="ARBA00008814"/>
    </source>
</evidence>
<evidence type="ECO:0000313" key="4">
    <source>
        <dbReference type="Proteomes" id="UP000632454"/>
    </source>
</evidence>
<reference evidence="4" key="1">
    <citation type="journal article" date="2019" name="Int. J. Syst. Evol. Microbiol.">
        <title>The Global Catalogue of Microorganisms (GCM) 10K type strain sequencing project: providing services to taxonomists for standard genome sequencing and annotation.</title>
        <authorList>
            <consortium name="The Broad Institute Genomics Platform"/>
            <consortium name="The Broad Institute Genome Sequencing Center for Infectious Disease"/>
            <person name="Wu L."/>
            <person name="Ma J."/>
        </authorList>
    </citation>
    <scope>NUCLEOTIDE SEQUENCE [LARGE SCALE GENOMIC DNA]</scope>
    <source>
        <strain evidence="4">CCM 7855</strain>
    </source>
</reference>
<comment type="caution">
    <text evidence="3">The sequence shown here is derived from an EMBL/GenBank/DDBJ whole genome shotgun (WGS) entry which is preliminary data.</text>
</comment>
<feature type="domain" description="Fe/B12 periplasmic-binding" evidence="2">
    <location>
        <begin position="73"/>
        <end position="334"/>
    </location>
</feature>
<accession>A0ABQ1URM4</accession>
<dbReference type="EMBL" id="BMCS01000001">
    <property type="protein sequence ID" value="GGF24893.1"/>
    <property type="molecule type" value="Genomic_DNA"/>
</dbReference>
<dbReference type="Proteomes" id="UP000632454">
    <property type="component" value="Unassembled WGS sequence"/>
</dbReference>
<dbReference type="PANTHER" id="PTHR30535">
    <property type="entry name" value="VITAMIN B12-BINDING PROTEIN"/>
    <property type="match status" value="1"/>
</dbReference>
<dbReference type="SUPFAM" id="SSF53807">
    <property type="entry name" value="Helical backbone' metal receptor"/>
    <property type="match status" value="1"/>
</dbReference>
<evidence type="ECO:0000259" key="2">
    <source>
        <dbReference type="PROSITE" id="PS50983"/>
    </source>
</evidence>
<dbReference type="InterPro" id="IPR050902">
    <property type="entry name" value="ABC_Transporter_SBP"/>
</dbReference>
<sequence length="334" mass="33730">MCAVLATALVAGACSTAPIDVGTTPTVSVADGPRTARTASADPVPVTGTPAPVLPATVRTHDGRSVTVRDVSRIVALDRYGSYGTAVFALGLGRNLVGRDIATKFPAAESIPVVTRGGTDANVESIIALRPTVVLTDDSLPNATTLQTQLSAAGIPVVVGDENRTVDNTDALLRLTAAALGVPAAGDALVARTDTQIAQARSLVPKDVERPRIAFVYARGTGLLILGGPGSGADSMIDLIGGQDAGTASGLTDAFTSLTSEGLIKAKPDVLLMMTDGLASVGGVDGLLKVPGVAETPAGRDRRVIDMDDGELLSFGARTGDVAVALARALYGSP</sequence>
<dbReference type="PANTHER" id="PTHR30535:SF4">
    <property type="entry name" value="HEMIN-BINDING PERIPLASMIC PROTEIN HMUT"/>
    <property type="match status" value="1"/>
</dbReference>
<dbReference type="PROSITE" id="PS50983">
    <property type="entry name" value="FE_B12_PBP"/>
    <property type="match status" value="1"/>
</dbReference>
<dbReference type="InterPro" id="IPR002491">
    <property type="entry name" value="ABC_transptr_periplasmic_BD"/>
</dbReference>
<name>A0ABQ1URM4_9NOCA</name>
<protein>
    <submittedName>
        <fullName evidence="3">ABC transporter substrate-binding protein</fullName>
    </submittedName>
</protein>
<proteinExistence type="inferred from homology"/>
<dbReference type="RefSeq" id="WP_188490504.1">
    <property type="nucleotide sequence ID" value="NZ_BMCS01000001.1"/>
</dbReference>
<evidence type="ECO:0000313" key="3">
    <source>
        <dbReference type="EMBL" id="GGF24893.1"/>
    </source>
</evidence>
<gene>
    <name evidence="3" type="ORF">GCM10007298_20980</name>
</gene>